<dbReference type="AlphaFoldDB" id="A0A8H7VJ57"/>
<evidence type="ECO:0000313" key="4">
    <source>
        <dbReference type="Proteomes" id="UP000646827"/>
    </source>
</evidence>
<keyword evidence="4" id="KW-1185">Reference proteome</keyword>
<dbReference type="InterPro" id="IPR006578">
    <property type="entry name" value="MADF-dom"/>
</dbReference>
<organism evidence="3 4">
    <name type="scientific">Circinella minor</name>
    <dbReference type="NCBI Taxonomy" id="1195481"/>
    <lineage>
        <taxon>Eukaryota</taxon>
        <taxon>Fungi</taxon>
        <taxon>Fungi incertae sedis</taxon>
        <taxon>Mucoromycota</taxon>
        <taxon>Mucoromycotina</taxon>
        <taxon>Mucoromycetes</taxon>
        <taxon>Mucorales</taxon>
        <taxon>Lichtheimiaceae</taxon>
        <taxon>Circinella</taxon>
    </lineage>
</organism>
<feature type="compositionally biased region" description="Low complexity" evidence="1">
    <location>
        <begin position="284"/>
        <end position="337"/>
    </location>
</feature>
<evidence type="ECO:0000313" key="3">
    <source>
        <dbReference type="EMBL" id="KAG2216489.1"/>
    </source>
</evidence>
<feature type="region of interest" description="Disordered" evidence="1">
    <location>
        <begin position="267"/>
        <end position="355"/>
    </location>
</feature>
<sequence>MPRGRPSATQIPGTLRFDLNANNQAPSSIPPLAISTPTPTSTSTSTPAPAPPVTSSSPTPLVSGEHYDTFEDEDSIPYHDDDGSEHEGELDLLDDFAPVASNENIRWNEVAISNLLDAFRDNYHRVMDSNDEQQRKGIYNDILEQLKEGVAFHSGFYPGQVQEFRTFLQGITVNKMKNKWKSMRQNYAKIRGRVQMSGASHPEVDWPYYDDMGQICKDDPSMRMPVIYQTMDVGATGAALITYDSSFADEFDDDEEPVANEELVHQETNTPLLSSSAPPPPPSMSSRVSAPPAASSSPPSSSFAPPTTSSSVPSPSPSSVPANPSSTTASSSSSSSSQARTRGQTSSPGIGRGRRTVLDVDQVGQVMANLNEQHTTSSTRIVDNFFTRLVNESDKRRAEHDLAEARSVRRMTSYRAEMREMHDDFMYAFDRLYESNREMLGYARIAYNGNGPVPLPANITPTTTEDENEEDENDEN</sequence>
<dbReference type="Proteomes" id="UP000646827">
    <property type="component" value="Unassembled WGS sequence"/>
</dbReference>
<name>A0A8H7VJ57_9FUNG</name>
<protein>
    <recommendedName>
        <fullName evidence="2">MADF domain-containing protein</fullName>
    </recommendedName>
</protein>
<reference evidence="3 4" key="1">
    <citation type="submission" date="2020-12" db="EMBL/GenBank/DDBJ databases">
        <title>Metabolic potential, ecology and presence of endohyphal bacteria is reflected in genomic diversity of Mucoromycotina.</title>
        <authorList>
            <person name="Muszewska A."/>
            <person name="Okrasinska A."/>
            <person name="Steczkiewicz K."/>
            <person name="Drgas O."/>
            <person name="Orlowska M."/>
            <person name="Perlinska-Lenart U."/>
            <person name="Aleksandrzak-Piekarczyk T."/>
            <person name="Szatraj K."/>
            <person name="Zielenkiewicz U."/>
            <person name="Pilsyk S."/>
            <person name="Malc E."/>
            <person name="Mieczkowski P."/>
            <person name="Kruszewska J.S."/>
            <person name="Biernat P."/>
            <person name="Pawlowska J."/>
        </authorList>
    </citation>
    <scope>NUCLEOTIDE SEQUENCE [LARGE SCALE GENOMIC DNA]</scope>
    <source>
        <strain evidence="3 4">CBS 142.35</strain>
    </source>
</reference>
<evidence type="ECO:0000259" key="2">
    <source>
        <dbReference type="Pfam" id="PF10545"/>
    </source>
</evidence>
<dbReference type="Pfam" id="PF10545">
    <property type="entry name" value="MADF_DNA_bdg"/>
    <property type="match status" value="1"/>
</dbReference>
<dbReference type="OrthoDB" id="2302597at2759"/>
<accession>A0A8H7VJ57</accession>
<comment type="caution">
    <text evidence="3">The sequence shown here is derived from an EMBL/GenBank/DDBJ whole genome shotgun (WGS) entry which is preliminary data.</text>
</comment>
<feature type="compositionally biased region" description="Acidic residues" evidence="1">
    <location>
        <begin position="464"/>
        <end position="476"/>
    </location>
</feature>
<dbReference type="PANTHER" id="PTHR48125:SF12">
    <property type="entry name" value="AT HOOK TRANSCRIPTION FACTOR FAMILY-RELATED"/>
    <property type="match status" value="1"/>
</dbReference>
<dbReference type="PANTHER" id="PTHR48125">
    <property type="entry name" value="LP07818P1"/>
    <property type="match status" value="1"/>
</dbReference>
<feature type="region of interest" description="Disordered" evidence="1">
    <location>
        <begin position="452"/>
        <end position="476"/>
    </location>
</feature>
<feature type="region of interest" description="Disordered" evidence="1">
    <location>
        <begin position="1"/>
        <end position="88"/>
    </location>
</feature>
<feature type="compositionally biased region" description="Polar residues" evidence="1">
    <location>
        <begin position="338"/>
        <end position="348"/>
    </location>
</feature>
<feature type="compositionally biased region" description="Basic and acidic residues" evidence="1">
    <location>
        <begin position="76"/>
        <end position="88"/>
    </location>
</feature>
<gene>
    <name evidence="3" type="ORF">INT45_001815</name>
</gene>
<evidence type="ECO:0000256" key="1">
    <source>
        <dbReference type="SAM" id="MobiDB-lite"/>
    </source>
</evidence>
<feature type="compositionally biased region" description="Low complexity" evidence="1">
    <location>
        <begin position="25"/>
        <end position="63"/>
    </location>
</feature>
<proteinExistence type="predicted"/>
<dbReference type="EMBL" id="JAEPRB010000397">
    <property type="protein sequence ID" value="KAG2216489.1"/>
    <property type="molecule type" value="Genomic_DNA"/>
</dbReference>
<feature type="domain" description="MADF" evidence="2">
    <location>
        <begin position="170"/>
        <end position="212"/>
    </location>
</feature>